<name>C0BQB0_BIFPS</name>
<accession>C0BQB0</accession>
<dbReference type="Proteomes" id="UP000003875">
    <property type="component" value="Unassembled WGS sequence"/>
</dbReference>
<dbReference type="AlphaFoldDB" id="C0BQB0"/>
<comment type="caution">
    <text evidence="1">The sequence shown here is derived from an EMBL/GenBank/DDBJ whole genome shotgun (WGS) entry which is preliminary data.</text>
</comment>
<reference evidence="1 2" key="1">
    <citation type="submission" date="2009-02" db="EMBL/GenBank/DDBJ databases">
        <title>Draft genome sequence of Bifidobacterium pseudocatenulatum (DSM 20438).</title>
        <authorList>
            <person name="Sudarsanam P."/>
            <person name="Ley R."/>
            <person name="Guruge J."/>
            <person name="Turnbaugh P.J."/>
            <person name="Mahowald M."/>
            <person name="Liep D."/>
            <person name="Gordon J."/>
        </authorList>
    </citation>
    <scope>NUCLEOTIDE SEQUENCE [LARGE SCALE GENOMIC DNA]</scope>
    <source>
        <strain evidence="1 2">DSM 20438</strain>
    </source>
</reference>
<dbReference type="EMBL" id="ABXX02000001">
    <property type="protein sequence ID" value="EEG71673.1"/>
    <property type="molecule type" value="Genomic_DNA"/>
</dbReference>
<sequence>MIIAVYLLYIDICKKEISLSSQEFAFHFLYSDIRRRKCNIRNERRCESAVRDKKHCHRVAANGMMARIARAVRDSRQRSCCGQRER</sequence>
<evidence type="ECO:0000313" key="1">
    <source>
        <dbReference type="EMBL" id="EEG71673.1"/>
    </source>
</evidence>
<protein>
    <submittedName>
        <fullName evidence="1">Uncharacterized protein</fullName>
    </submittedName>
</protein>
<evidence type="ECO:0000313" key="2">
    <source>
        <dbReference type="Proteomes" id="UP000003875"/>
    </source>
</evidence>
<organism evidence="1 2">
    <name type="scientific">Bifidobacterium pseudocatenulatum DSM 20438 = JCM 1200 = LMG 10505</name>
    <dbReference type="NCBI Taxonomy" id="547043"/>
    <lineage>
        <taxon>Bacteria</taxon>
        <taxon>Bacillati</taxon>
        <taxon>Actinomycetota</taxon>
        <taxon>Actinomycetes</taxon>
        <taxon>Bifidobacteriales</taxon>
        <taxon>Bifidobacteriaceae</taxon>
        <taxon>Bifidobacterium</taxon>
    </lineage>
</organism>
<proteinExistence type="predicted"/>
<reference evidence="1 2" key="2">
    <citation type="submission" date="2009-02" db="EMBL/GenBank/DDBJ databases">
        <authorList>
            <person name="Fulton L."/>
            <person name="Clifton S."/>
            <person name="Fulton B."/>
            <person name="Xu J."/>
            <person name="Minx P."/>
            <person name="Pepin K.H."/>
            <person name="Johnson M."/>
            <person name="Bhonagiri V."/>
            <person name="Nash W.E."/>
            <person name="Mardis E.R."/>
            <person name="Wilson R.K."/>
        </authorList>
    </citation>
    <scope>NUCLEOTIDE SEQUENCE [LARGE SCALE GENOMIC DNA]</scope>
    <source>
        <strain evidence="1 2">DSM 20438</strain>
    </source>
</reference>
<gene>
    <name evidence="1" type="ORF">BIFPSEUDO_02554</name>
</gene>